<comment type="caution">
    <text evidence="1">The sequence shown here is derived from an EMBL/GenBank/DDBJ whole genome shotgun (WGS) entry which is preliminary data.</text>
</comment>
<reference evidence="1 2" key="1">
    <citation type="submission" date="2018-11" db="EMBL/GenBank/DDBJ databases">
        <title>Rufibacter latericius sp. nov., isolated from water in Baiyang Lake.</title>
        <authorList>
            <person name="Yang Y."/>
        </authorList>
    </citation>
    <scope>NUCLEOTIDE SEQUENCE [LARGE SCALE GENOMIC DNA]</scope>
    <source>
        <strain evidence="1 2">MCC P1</strain>
    </source>
</reference>
<evidence type="ECO:0000313" key="2">
    <source>
        <dbReference type="Proteomes" id="UP000271010"/>
    </source>
</evidence>
<proteinExistence type="predicted"/>
<evidence type="ECO:0000313" key="1">
    <source>
        <dbReference type="EMBL" id="RNI30026.1"/>
    </source>
</evidence>
<dbReference type="AlphaFoldDB" id="A0A3M9MWX3"/>
<protein>
    <submittedName>
        <fullName evidence="1">Uncharacterized protein</fullName>
    </submittedName>
</protein>
<organism evidence="1 2">
    <name type="scientific">Rufibacter immobilis</name>
    <dbReference type="NCBI Taxonomy" id="1348778"/>
    <lineage>
        <taxon>Bacteria</taxon>
        <taxon>Pseudomonadati</taxon>
        <taxon>Bacteroidota</taxon>
        <taxon>Cytophagia</taxon>
        <taxon>Cytophagales</taxon>
        <taxon>Hymenobacteraceae</taxon>
        <taxon>Rufibacter</taxon>
    </lineage>
</organism>
<dbReference type="EMBL" id="RJJE01000009">
    <property type="protein sequence ID" value="RNI30026.1"/>
    <property type="molecule type" value="Genomic_DNA"/>
</dbReference>
<keyword evidence="2" id="KW-1185">Reference proteome</keyword>
<accession>A0A3M9MWX3</accession>
<name>A0A3M9MWX3_9BACT</name>
<gene>
    <name evidence="1" type="ORF">EFA69_10920</name>
</gene>
<sequence>MNKKILYLILCLAPFIDSCENRNSIKLKDDVDAVEKSIIQVESIFKKLDDSVNLMFVENDNLYINQTDYGNFDSITKEHIQELKQLDTSDWKLLKNNLKLLQRNNINGFSRTRHGFIRFIYKKESDEAYMQRYIALDSGNLKLEHTGYKFLDRKSNLVLLSGR</sequence>
<dbReference type="Proteomes" id="UP000271010">
    <property type="component" value="Unassembled WGS sequence"/>
</dbReference>